<keyword evidence="2" id="KW-1185">Reference proteome</keyword>
<evidence type="ECO:0000313" key="1">
    <source>
        <dbReference type="EMBL" id="RTQ32781.1"/>
    </source>
</evidence>
<dbReference type="EMBL" id="RXOE01000005">
    <property type="protein sequence ID" value="RTQ32781.1"/>
    <property type="molecule type" value="Genomic_DNA"/>
</dbReference>
<gene>
    <name evidence="1" type="ORF">EJP69_18840</name>
</gene>
<dbReference type="AlphaFoldDB" id="A0A3S0IYN6"/>
<sequence>MSTELKAIDLPEGWTCLLELKQLPDGAFSGKAELRQRRRTRCVLVLTQCATQEAALDCGFPRSIDPHLHRAWPH</sequence>
<accession>A0A3S0IYN6</accession>
<organism evidence="1 2">
    <name type="scientific">Variovorax gossypii</name>
    <dbReference type="NCBI Taxonomy" id="1679495"/>
    <lineage>
        <taxon>Bacteria</taxon>
        <taxon>Pseudomonadati</taxon>
        <taxon>Pseudomonadota</taxon>
        <taxon>Betaproteobacteria</taxon>
        <taxon>Burkholderiales</taxon>
        <taxon>Comamonadaceae</taxon>
        <taxon>Variovorax</taxon>
    </lineage>
</organism>
<dbReference type="Proteomes" id="UP000267418">
    <property type="component" value="Unassembled WGS sequence"/>
</dbReference>
<proteinExistence type="predicted"/>
<protein>
    <submittedName>
        <fullName evidence="1">Uncharacterized protein</fullName>
    </submittedName>
</protein>
<reference evidence="1 2" key="1">
    <citation type="submission" date="2018-12" db="EMBL/GenBank/DDBJ databases">
        <title>The genome of Variovorax gossypii DSM 100435.</title>
        <authorList>
            <person name="Gao J."/>
            <person name="Sun J."/>
        </authorList>
    </citation>
    <scope>NUCLEOTIDE SEQUENCE [LARGE SCALE GENOMIC DNA]</scope>
    <source>
        <strain evidence="1 2">DSM 100435</strain>
    </source>
</reference>
<dbReference type="RefSeq" id="WP_126472071.1">
    <property type="nucleotide sequence ID" value="NZ_RXOE01000005.1"/>
</dbReference>
<comment type="caution">
    <text evidence="1">The sequence shown here is derived from an EMBL/GenBank/DDBJ whole genome shotgun (WGS) entry which is preliminary data.</text>
</comment>
<evidence type="ECO:0000313" key="2">
    <source>
        <dbReference type="Proteomes" id="UP000267418"/>
    </source>
</evidence>
<name>A0A3S0IYN6_9BURK</name>